<proteinExistence type="inferred from homology"/>
<dbReference type="AlphaFoldDB" id="A0A2M9YLJ5"/>
<evidence type="ECO:0000313" key="8">
    <source>
        <dbReference type="Proteomes" id="UP000232149"/>
    </source>
</evidence>
<dbReference type="InterPro" id="IPR023576">
    <property type="entry name" value="UbiE/COQ5_MeTrFase_CS"/>
</dbReference>
<comment type="similarity">
    <text evidence="5">Belongs to the class I-like SAM-binding methyltransferase superfamily. MenG/UbiE family.</text>
</comment>
<keyword evidence="2 5" id="KW-0489">Methyltransferase</keyword>
<dbReference type="SUPFAM" id="SSF53335">
    <property type="entry name" value="S-adenosyl-L-methionine-dependent methyltransferases"/>
    <property type="match status" value="1"/>
</dbReference>
<dbReference type="GO" id="GO:0043770">
    <property type="term" value="F:demethylmenaquinone methyltransferase activity"/>
    <property type="evidence" value="ECO:0007669"/>
    <property type="project" value="UniProtKB-UniRule"/>
</dbReference>
<comment type="function">
    <text evidence="5">Methyltransferase required for the conversion of demethylmenaquinol (DMKH2) to menaquinol (MKH2).</text>
</comment>
<dbReference type="NCBIfam" id="TIGR01934">
    <property type="entry name" value="MenG_MenH_UbiE"/>
    <property type="match status" value="1"/>
</dbReference>
<evidence type="ECO:0000313" key="9">
    <source>
        <dbReference type="Proteomes" id="UP000232188"/>
    </source>
</evidence>
<accession>A0A2M9YLJ5</accession>
<comment type="pathway">
    <text evidence="5">Quinol/quinone metabolism; menaquinone biosynthesis; menaquinol from 1,4-dihydroxy-2-naphthoate: step 2/2.</text>
</comment>
<keyword evidence="1 5" id="KW-0474">Menaquinone biosynthesis</keyword>
<evidence type="ECO:0000256" key="5">
    <source>
        <dbReference type="HAMAP-Rule" id="MF_01813"/>
    </source>
</evidence>
<dbReference type="Proteomes" id="UP000232149">
    <property type="component" value="Unassembled WGS sequence"/>
</dbReference>
<comment type="caution">
    <text evidence="5">Lacks conserved residue(s) required for the propagation of feature annotation.</text>
</comment>
<dbReference type="RefSeq" id="WP_100786513.1">
    <property type="nucleotide sequence ID" value="NZ_NPDU01000003.1"/>
</dbReference>
<keyword evidence="4 5" id="KW-0949">S-adenosyl-L-methionine</keyword>
<dbReference type="InterPro" id="IPR004033">
    <property type="entry name" value="UbiE/COQ5_MeTrFase"/>
</dbReference>
<keyword evidence="3 5" id="KW-0808">Transferase</keyword>
<dbReference type="Pfam" id="PF01209">
    <property type="entry name" value="Ubie_methyltran"/>
    <property type="match status" value="1"/>
</dbReference>
<evidence type="ECO:0000256" key="1">
    <source>
        <dbReference type="ARBA" id="ARBA00022428"/>
    </source>
</evidence>
<protein>
    <recommendedName>
        <fullName evidence="5">Demethylmenaquinone methyltransferase</fullName>
        <ecNumber evidence="5">2.1.1.163</ecNumber>
    </recommendedName>
</protein>
<dbReference type="EC" id="2.1.1.163" evidence="5"/>
<comment type="catalytic activity">
    <reaction evidence="5">
        <text>a 2-demethylmenaquinol + S-adenosyl-L-methionine = a menaquinol + S-adenosyl-L-homocysteine + H(+)</text>
        <dbReference type="Rhea" id="RHEA:42640"/>
        <dbReference type="Rhea" id="RHEA-COMP:9539"/>
        <dbReference type="Rhea" id="RHEA-COMP:9563"/>
        <dbReference type="ChEBI" id="CHEBI:15378"/>
        <dbReference type="ChEBI" id="CHEBI:18151"/>
        <dbReference type="ChEBI" id="CHEBI:55437"/>
        <dbReference type="ChEBI" id="CHEBI:57856"/>
        <dbReference type="ChEBI" id="CHEBI:59789"/>
        <dbReference type="EC" id="2.1.1.163"/>
    </reaction>
</comment>
<dbReference type="GO" id="GO:0009234">
    <property type="term" value="P:menaquinone biosynthetic process"/>
    <property type="evidence" value="ECO:0007669"/>
    <property type="project" value="UniProtKB-UniRule"/>
</dbReference>
<dbReference type="Gene3D" id="3.40.50.150">
    <property type="entry name" value="Vaccinia Virus protein VP39"/>
    <property type="match status" value="1"/>
</dbReference>
<evidence type="ECO:0000256" key="2">
    <source>
        <dbReference type="ARBA" id="ARBA00022603"/>
    </source>
</evidence>
<dbReference type="GO" id="GO:0032259">
    <property type="term" value="P:methylation"/>
    <property type="evidence" value="ECO:0007669"/>
    <property type="project" value="UniProtKB-KW"/>
</dbReference>
<dbReference type="Proteomes" id="UP000232188">
    <property type="component" value="Unassembled WGS sequence"/>
</dbReference>
<dbReference type="PROSITE" id="PS51608">
    <property type="entry name" value="SAM_MT_UBIE"/>
    <property type="match status" value="1"/>
</dbReference>
<comment type="caution">
    <text evidence="6">The sequence shown here is derived from an EMBL/GenBank/DDBJ whole genome shotgun (WGS) entry which is preliminary data.</text>
</comment>
<keyword evidence="8" id="KW-1185">Reference proteome</keyword>
<feature type="binding site" evidence="5">
    <location>
        <position position="67"/>
    </location>
    <ligand>
        <name>S-adenosyl-L-methionine</name>
        <dbReference type="ChEBI" id="CHEBI:59789"/>
    </ligand>
</feature>
<name>A0A2M9YLJ5_9LEPT</name>
<evidence type="ECO:0000256" key="3">
    <source>
        <dbReference type="ARBA" id="ARBA00022679"/>
    </source>
</evidence>
<evidence type="ECO:0000313" key="6">
    <source>
        <dbReference type="EMBL" id="PJZ52421.1"/>
    </source>
</evidence>
<dbReference type="NCBIfam" id="NF001244">
    <property type="entry name" value="PRK00216.1-5"/>
    <property type="match status" value="1"/>
</dbReference>
<organism evidence="6 9">
    <name type="scientific">Leptospira adleri</name>
    <dbReference type="NCBI Taxonomy" id="2023186"/>
    <lineage>
        <taxon>Bacteria</taxon>
        <taxon>Pseudomonadati</taxon>
        <taxon>Spirochaetota</taxon>
        <taxon>Spirochaetia</taxon>
        <taxon>Leptospirales</taxon>
        <taxon>Leptospiraceae</taxon>
        <taxon>Leptospira</taxon>
    </lineage>
</organism>
<dbReference type="PANTHER" id="PTHR43591:SF24">
    <property type="entry name" value="2-METHOXY-6-POLYPRENYL-1,4-BENZOQUINOL METHYLASE, MITOCHONDRIAL"/>
    <property type="match status" value="1"/>
</dbReference>
<feature type="binding site" evidence="5">
    <location>
        <position position="87"/>
    </location>
    <ligand>
        <name>S-adenosyl-L-methionine</name>
        <dbReference type="ChEBI" id="CHEBI:59789"/>
    </ligand>
</feature>
<dbReference type="PROSITE" id="PS01183">
    <property type="entry name" value="UBIE_1"/>
    <property type="match status" value="1"/>
</dbReference>
<dbReference type="UniPathway" id="UPA00079">
    <property type="reaction ID" value="UER00169"/>
</dbReference>
<evidence type="ECO:0000313" key="7">
    <source>
        <dbReference type="EMBL" id="PJZ63594.1"/>
    </source>
</evidence>
<dbReference type="CDD" id="cd02440">
    <property type="entry name" value="AdoMet_MTases"/>
    <property type="match status" value="1"/>
</dbReference>
<evidence type="ECO:0000256" key="4">
    <source>
        <dbReference type="ARBA" id="ARBA00022691"/>
    </source>
</evidence>
<dbReference type="PANTHER" id="PTHR43591">
    <property type="entry name" value="METHYLTRANSFERASE"/>
    <property type="match status" value="1"/>
</dbReference>
<dbReference type="InterPro" id="IPR029063">
    <property type="entry name" value="SAM-dependent_MTases_sf"/>
</dbReference>
<dbReference type="EMBL" id="NPDV01000013">
    <property type="protein sequence ID" value="PJZ52421.1"/>
    <property type="molecule type" value="Genomic_DNA"/>
</dbReference>
<gene>
    <name evidence="5" type="primary">menG</name>
    <name evidence="7" type="ORF">CH376_01740</name>
    <name evidence="6" type="ORF">CH380_14720</name>
</gene>
<reference evidence="8 9" key="1">
    <citation type="submission" date="2017-07" db="EMBL/GenBank/DDBJ databases">
        <title>Leptospira spp. isolated from tropical soils.</title>
        <authorList>
            <person name="Thibeaux R."/>
            <person name="Iraola G."/>
            <person name="Ferres I."/>
            <person name="Bierque E."/>
            <person name="Girault D."/>
            <person name="Soupe-Gilbert M.-E."/>
            <person name="Picardeau M."/>
            <person name="Goarant C."/>
        </authorList>
    </citation>
    <scope>NUCLEOTIDE SEQUENCE [LARGE SCALE GENOMIC DNA]</scope>
    <source>
        <strain evidence="6 9">FH2-B-C1</strain>
        <strain evidence="7 8">FH2-B-D1</strain>
    </source>
</reference>
<feature type="binding site" evidence="5">
    <location>
        <begin position="115"/>
        <end position="116"/>
    </location>
    <ligand>
        <name>S-adenosyl-L-methionine</name>
        <dbReference type="ChEBI" id="CHEBI:59789"/>
    </ligand>
</feature>
<dbReference type="HAMAP" id="MF_01813">
    <property type="entry name" value="MenG_UbiE_methyltr"/>
    <property type="match status" value="1"/>
</dbReference>
<sequence length="246" mass="28405">MSEFKMPETEEKAGFVRENFNRIAEKYDRFNDWNSFLLHRLWKNRLVKEVEKNLDSHLKVMDLCCGTGDISVRLENSPSVDHVTCVDFSENMLEIAKTRLQKKAEEGRVDFQVGDATKLKNFKNSQFDAVSIGFGLRNVDDLPKAISEIHRILKPGGLFLNLDVGKVKNPLIRWAADFYFFKIVPILGYILWGGKNEMFDYLPVSSLSYPSQEKLKSILEENGFRDVRFQNFVFGNAVLHIAKKPF</sequence>
<dbReference type="EMBL" id="NPDU01000003">
    <property type="protein sequence ID" value="PJZ63594.1"/>
    <property type="molecule type" value="Genomic_DNA"/>
</dbReference>